<accession>A0A0M3K1K9</accession>
<protein>
    <submittedName>
        <fullName evidence="3">Odorant-binding protein AgamOBP32</fullName>
    </submittedName>
</protein>
<reference evidence="1 2" key="2">
    <citation type="submission" date="2018-11" db="EMBL/GenBank/DDBJ databases">
        <authorList>
            <consortium name="Pathogen Informatics"/>
        </authorList>
    </citation>
    <scope>NUCLEOTIDE SEQUENCE [LARGE SCALE GENOMIC DNA]</scope>
</reference>
<name>A0A0M3K1K9_ANISI</name>
<organism evidence="3">
    <name type="scientific">Anisakis simplex</name>
    <name type="common">Herring worm</name>
    <dbReference type="NCBI Taxonomy" id="6269"/>
    <lineage>
        <taxon>Eukaryota</taxon>
        <taxon>Metazoa</taxon>
        <taxon>Ecdysozoa</taxon>
        <taxon>Nematoda</taxon>
        <taxon>Chromadorea</taxon>
        <taxon>Rhabditida</taxon>
        <taxon>Spirurina</taxon>
        <taxon>Ascaridomorpha</taxon>
        <taxon>Ascaridoidea</taxon>
        <taxon>Anisakidae</taxon>
        <taxon>Anisakis</taxon>
        <taxon>Anisakis simplex complex</taxon>
    </lineage>
</organism>
<reference evidence="3" key="1">
    <citation type="submission" date="2017-02" db="UniProtKB">
        <authorList>
            <consortium name="WormBaseParasite"/>
        </authorList>
    </citation>
    <scope>IDENTIFICATION</scope>
</reference>
<proteinExistence type="predicted"/>
<keyword evidence="2" id="KW-1185">Reference proteome</keyword>
<evidence type="ECO:0000313" key="2">
    <source>
        <dbReference type="Proteomes" id="UP000267096"/>
    </source>
</evidence>
<dbReference type="AlphaFoldDB" id="A0A0M3K1K9"/>
<dbReference type="EMBL" id="UYRR01031643">
    <property type="protein sequence ID" value="VDK51661.1"/>
    <property type="molecule type" value="Genomic_DNA"/>
</dbReference>
<evidence type="ECO:0000313" key="3">
    <source>
        <dbReference type="WBParaSite" id="ASIM_0001475601-mRNA-1"/>
    </source>
</evidence>
<dbReference type="Proteomes" id="UP000267096">
    <property type="component" value="Unassembled WGS sequence"/>
</dbReference>
<gene>
    <name evidence="1" type="ORF">ASIM_LOCUS14166</name>
</gene>
<dbReference type="WBParaSite" id="ASIM_0001475601-mRNA-1">
    <property type="protein sequence ID" value="ASIM_0001475601-mRNA-1"/>
    <property type="gene ID" value="ASIM_0001475601"/>
</dbReference>
<evidence type="ECO:0000313" key="1">
    <source>
        <dbReference type="EMBL" id="VDK51661.1"/>
    </source>
</evidence>
<sequence length="173" mass="19406">MLSSEQFYGLPVSNLMPLSLGSVASVQVIKRPWTRSLVRAQGRCPIQSNACLRAQAGRHCRASNVPGDNCPMLIQRCDQILRGQQMGTSLFEYNLLRCLYGQIDNLQDQALLQCRAATSPRDVPPADCLAFIETCVVQLRGQPTNSNLYEVLFLRCVYGDLDQFFFTQTLSKR</sequence>